<gene>
    <name evidence="1" type="ORF">M2256_000682</name>
</gene>
<evidence type="ECO:0000313" key="1">
    <source>
        <dbReference type="EMBL" id="MCW2280224.1"/>
    </source>
</evidence>
<evidence type="ECO:0000313" key="2">
    <source>
        <dbReference type="Proteomes" id="UP001207687"/>
    </source>
</evidence>
<organism evidence="1 2">
    <name type="scientific">Lactococcus lactis</name>
    <dbReference type="NCBI Taxonomy" id="1358"/>
    <lineage>
        <taxon>Bacteria</taxon>
        <taxon>Bacillati</taxon>
        <taxon>Bacillota</taxon>
        <taxon>Bacilli</taxon>
        <taxon>Lactobacillales</taxon>
        <taxon>Streptococcaceae</taxon>
        <taxon>Lactococcus</taxon>
    </lineage>
</organism>
<protein>
    <submittedName>
        <fullName evidence="1">Uncharacterized protein</fullName>
    </submittedName>
</protein>
<reference evidence="1" key="1">
    <citation type="submission" date="2023-08" db="EMBL/GenBank/DDBJ databases">
        <title>Genomic analyses of the natural microbiome of Caenorhabditis elegans.</title>
        <authorList>
            <person name="Samuel B."/>
        </authorList>
    </citation>
    <scope>NUCLEOTIDE SEQUENCE</scope>
    <source>
        <strain evidence="1">BIGb0220</strain>
    </source>
</reference>
<accession>A0AAW5TRM5</accession>
<name>A0AAW5TRM5_9LACT</name>
<dbReference type="AlphaFoldDB" id="A0AAW5TRM5"/>
<dbReference type="Proteomes" id="UP001207687">
    <property type="component" value="Unassembled WGS sequence"/>
</dbReference>
<comment type="caution">
    <text evidence="1">The sequence shown here is derived from an EMBL/GenBank/DDBJ whole genome shotgun (WGS) entry which is preliminary data.</text>
</comment>
<dbReference type="EMBL" id="JAOQNN010000001">
    <property type="protein sequence ID" value="MCW2280224.1"/>
    <property type="molecule type" value="Genomic_DNA"/>
</dbReference>
<dbReference type="RefSeq" id="WP_264653789.1">
    <property type="nucleotide sequence ID" value="NZ_JAOQNN010000001.1"/>
</dbReference>
<sequence>MSDEVKRLKVKNIETQKLFLFIVKEQEHELDNLQFKPSQYFYELLFSVQILALKISAKDFIDYGLPLSVIENFNKE</sequence>
<proteinExistence type="predicted"/>